<gene>
    <name evidence="2" type="ORF">BCR36DRAFT_583572</name>
</gene>
<comment type="caution">
    <text evidence="2">The sequence shown here is derived from an EMBL/GenBank/DDBJ whole genome shotgun (WGS) entry which is preliminary data.</text>
</comment>
<dbReference type="AlphaFoldDB" id="A0A1Y1V9B8"/>
<dbReference type="Proteomes" id="UP000193719">
    <property type="component" value="Unassembled WGS sequence"/>
</dbReference>
<name>A0A1Y1V9B8_9FUNG</name>
<feature type="region of interest" description="Disordered" evidence="1">
    <location>
        <begin position="1"/>
        <end position="33"/>
    </location>
</feature>
<feature type="compositionally biased region" description="Low complexity" evidence="1">
    <location>
        <begin position="9"/>
        <end position="27"/>
    </location>
</feature>
<sequence>MSKSYVRAKSQGFKQNSNNNNNGNSNNKKMKNNKAFNRKSIQKKYYNNPSNTSTFKTQKKKLCSASMKKMVHFNEIVEVGYTHAAEEYDRTSIVASKLTKEDILEILHLREKFRMETMEATRQRAIEESNQSSPVFTNVMPSSPIMDDMNLAVYASTSIGNSSLLTEVLAVPPSIISSPVLTPRTNDDEMITQKQREIEYMIYQKQQMENNYLEALHYQQALQVLAQQQQNFDLWRLYSQPQQTFIESDLYLQPSNSNYYANINNVSPSMALWYAQDKAMYPAEYEPVQLMTQMEVM</sequence>
<dbReference type="EMBL" id="MCFH01000022">
    <property type="protein sequence ID" value="ORX49959.1"/>
    <property type="molecule type" value="Genomic_DNA"/>
</dbReference>
<evidence type="ECO:0000313" key="3">
    <source>
        <dbReference type="Proteomes" id="UP000193719"/>
    </source>
</evidence>
<organism evidence="2 3">
    <name type="scientific">Piromyces finnis</name>
    <dbReference type="NCBI Taxonomy" id="1754191"/>
    <lineage>
        <taxon>Eukaryota</taxon>
        <taxon>Fungi</taxon>
        <taxon>Fungi incertae sedis</taxon>
        <taxon>Chytridiomycota</taxon>
        <taxon>Chytridiomycota incertae sedis</taxon>
        <taxon>Neocallimastigomycetes</taxon>
        <taxon>Neocallimastigales</taxon>
        <taxon>Neocallimastigaceae</taxon>
        <taxon>Piromyces</taxon>
    </lineage>
</organism>
<reference evidence="2 3" key="2">
    <citation type="submission" date="2016-08" db="EMBL/GenBank/DDBJ databases">
        <title>Pervasive Adenine N6-methylation of Active Genes in Fungi.</title>
        <authorList>
            <consortium name="DOE Joint Genome Institute"/>
            <person name="Mondo S.J."/>
            <person name="Dannebaum R.O."/>
            <person name="Kuo R.C."/>
            <person name="Labutti K."/>
            <person name="Haridas S."/>
            <person name="Kuo A."/>
            <person name="Salamov A."/>
            <person name="Ahrendt S.R."/>
            <person name="Lipzen A."/>
            <person name="Sullivan W."/>
            <person name="Andreopoulos W.B."/>
            <person name="Clum A."/>
            <person name="Lindquist E."/>
            <person name="Daum C."/>
            <person name="Ramamoorthy G.K."/>
            <person name="Gryganskyi A."/>
            <person name="Culley D."/>
            <person name="Magnuson J.K."/>
            <person name="James T.Y."/>
            <person name="O'Malley M.A."/>
            <person name="Stajich J.E."/>
            <person name="Spatafora J.W."/>
            <person name="Visel A."/>
            <person name="Grigoriev I.V."/>
        </authorList>
    </citation>
    <scope>NUCLEOTIDE SEQUENCE [LARGE SCALE GENOMIC DNA]</scope>
    <source>
        <strain evidence="3">finn</strain>
    </source>
</reference>
<protein>
    <submittedName>
        <fullName evidence="2">Uncharacterized protein</fullName>
    </submittedName>
</protein>
<evidence type="ECO:0000313" key="2">
    <source>
        <dbReference type="EMBL" id="ORX49959.1"/>
    </source>
</evidence>
<accession>A0A1Y1V9B8</accession>
<reference evidence="2 3" key="1">
    <citation type="submission" date="2016-08" db="EMBL/GenBank/DDBJ databases">
        <title>Genomes of anaerobic fungi encode conserved fungal cellulosomes for biomass hydrolysis.</title>
        <authorList>
            <consortium name="DOE Joint Genome Institute"/>
            <person name="Haitjema C.H."/>
            <person name="Gilmore S.P."/>
            <person name="Henske J.K."/>
            <person name="Solomon K.V."/>
            <person name="De Groot R."/>
            <person name="Kuo A."/>
            <person name="Mondo S.J."/>
            <person name="Salamov A.A."/>
            <person name="Labutti K."/>
            <person name="Zhao Z."/>
            <person name="Chiniquy J."/>
            <person name="Barry K."/>
            <person name="Brewer H.M."/>
            <person name="Purvine S.O."/>
            <person name="Wright A.T."/>
            <person name="Boxma B."/>
            <person name="Van Alen T."/>
            <person name="Hackstein J.H."/>
            <person name="Baker S.E."/>
            <person name="Grigoriev I.V."/>
            <person name="O'Malley M.A."/>
        </authorList>
    </citation>
    <scope>NUCLEOTIDE SEQUENCE [LARGE SCALE GENOMIC DNA]</scope>
    <source>
        <strain evidence="3">finn</strain>
    </source>
</reference>
<keyword evidence="3" id="KW-1185">Reference proteome</keyword>
<proteinExistence type="predicted"/>
<evidence type="ECO:0000256" key="1">
    <source>
        <dbReference type="SAM" id="MobiDB-lite"/>
    </source>
</evidence>
<dbReference type="OrthoDB" id="5596610at2759"/>